<organism evidence="1 2">
    <name type="scientific">Asbolus verrucosus</name>
    <name type="common">Desert ironclad beetle</name>
    <dbReference type="NCBI Taxonomy" id="1661398"/>
    <lineage>
        <taxon>Eukaryota</taxon>
        <taxon>Metazoa</taxon>
        <taxon>Ecdysozoa</taxon>
        <taxon>Arthropoda</taxon>
        <taxon>Hexapoda</taxon>
        <taxon>Insecta</taxon>
        <taxon>Pterygota</taxon>
        <taxon>Neoptera</taxon>
        <taxon>Endopterygota</taxon>
        <taxon>Coleoptera</taxon>
        <taxon>Polyphaga</taxon>
        <taxon>Cucujiformia</taxon>
        <taxon>Tenebrionidae</taxon>
        <taxon>Pimeliinae</taxon>
        <taxon>Asbolus</taxon>
    </lineage>
</organism>
<proteinExistence type="predicted"/>
<keyword evidence="2" id="KW-1185">Reference proteome</keyword>
<sequence>IRSFQLAGQGQRIRPTLILKALSFAAFRAARGNVYKHIDPVAMLQTSSLLRSRSDKDSTNTKPWPTTAFSIVEPPLFGSFRMLDSFQESIHRGYRFPSVLALMKVRRPQTRKLSRV</sequence>
<dbReference type="Proteomes" id="UP000292052">
    <property type="component" value="Unassembled WGS sequence"/>
</dbReference>
<dbReference type="AlphaFoldDB" id="A0A482VFP3"/>
<accession>A0A482VFP3</accession>
<feature type="non-terminal residue" evidence="1">
    <location>
        <position position="1"/>
    </location>
</feature>
<dbReference type="EMBL" id="QDEB01106966">
    <property type="protein sequence ID" value="RZB89872.1"/>
    <property type="molecule type" value="Genomic_DNA"/>
</dbReference>
<name>A0A482VFP3_ASBVE</name>
<evidence type="ECO:0000313" key="1">
    <source>
        <dbReference type="EMBL" id="RZB89872.1"/>
    </source>
</evidence>
<protein>
    <submittedName>
        <fullName evidence="1">Uncharacterized protein</fullName>
    </submittedName>
</protein>
<gene>
    <name evidence="1" type="ORF">BDFB_011069</name>
</gene>
<evidence type="ECO:0000313" key="2">
    <source>
        <dbReference type="Proteomes" id="UP000292052"/>
    </source>
</evidence>
<comment type="caution">
    <text evidence="1">The sequence shown here is derived from an EMBL/GenBank/DDBJ whole genome shotgun (WGS) entry which is preliminary data.</text>
</comment>
<reference evidence="1 2" key="1">
    <citation type="submission" date="2017-03" db="EMBL/GenBank/DDBJ databases">
        <title>Genome of the blue death feigning beetle - Asbolus verrucosus.</title>
        <authorList>
            <person name="Rider S.D."/>
        </authorList>
    </citation>
    <scope>NUCLEOTIDE SEQUENCE [LARGE SCALE GENOMIC DNA]</scope>
    <source>
        <strain evidence="1">Butters</strain>
        <tissue evidence="1">Head and leg muscle</tissue>
    </source>
</reference>